<dbReference type="Proteomes" id="UP000176185">
    <property type="component" value="Unassembled WGS sequence"/>
</dbReference>
<feature type="transmembrane region" description="Helical" evidence="2">
    <location>
        <begin position="20"/>
        <end position="39"/>
    </location>
</feature>
<comment type="caution">
    <text evidence="3">The sequence shown here is derived from an EMBL/GenBank/DDBJ whole genome shotgun (WGS) entry which is preliminary data.</text>
</comment>
<proteinExistence type="predicted"/>
<evidence type="ECO:0000313" key="3">
    <source>
        <dbReference type="EMBL" id="OGC80767.1"/>
    </source>
</evidence>
<keyword evidence="2" id="KW-1133">Transmembrane helix</keyword>
<name>A0A1F4XGH7_9BACT</name>
<protein>
    <submittedName>
        <fullName evidence="3">Uncharacterized protein</fullName>
    </submittedName>
</protein>
<organism evidence="3 4">
    <name type="scientific">Candidatus Adlerbacteria bacterium RIFCSPLOWO2_01_FULL_51_16</name>
    <dbReference type="NCBI Taxonomy" id="1797243"/>
    <lineage>
        <taxon>Bacteria</taxon>
        <taxon>Candidatus Adleribacteriota</taxon>
    </lineage>
</organism>
<gene>
    <name evidence="3" type="ORF">A2943_02715</name>
</gene>
<feature type="coiled-coil region" evidence="1">
    <location>
        <begin position="99"/>
        <end position="126"/>
    </location>
</feature>
<feature type="transmembrane region" description="Helical" evidence="2">
    <location>
        <begin position="51"/>
        <end position="76"/>
    </location>
</feature>
<keyword evidence="2" id="KW-0812">Transmembrane</keyword>
<sequence length="131" mass="15051">MYRKLLSFFDRLEDKIRIRLSHSPVLYSLIGAVGIVLIWKGVWETAELFPWLFGPASVLLGVIILLVTGLLVSFFIGDSIIISGFKQEKKLVEKTGDEVKSEMEVLIKMEKKIEHLEKDVHEIQGEKRRII</sequence>
<accession>A0A1F4XGH7</accession>
<reference evidence="3 4" key="1">
    <citation type="journal article" date="2016" name="Nat. Commun.">
        <title>Thousands of microbial genomes shed light on interconnected biogeochemical processes in an aquifer system.</title>
        <authorList>
            <person name="Anantharaman K."/>
            <person name="Brown C.T."/>
            <person name="Hug L.A."/>
            <person name="Sharon I."/>
            <person name="Castelle C.J."/>
            <person name="Probst A.J."/>
            <person name="Thomas B.C."/>
            <person name="Singh A."/>
            <person name="Wilkins M.J."/>
            <person name="Karaoz U."/>
            <person name="Brodie E.L."/>
            <person name="Williams K.H."/>
            <person name="Hubbard S.S."/>
            <person name="Banfield J.F."/>
        </authorList>
    </citation>
    <scope>NUCLEOTIDE SEQUENCE [LARGE SCALE GENOMIC DNA]</scope>
</reference>
<dbReference type="AlphaFoldDB" id="A0A1F4XGH7"/>
<evidence type="ECO:0000256" key="2">
    <source>
        <dbReference type="SAM" id="Phobius"/>
    </source>
</evidence>
<dbReference type="EMBL" id="MEWX01000014">
    <property type="protein sequence ID" value="OGC80767.1"/>
    <property type="molecule type" value="Genomic_DNA"/>
</dbReference>
<keyword evidence="2" id="KW-0472">Membrane</keyword>
<evidence type="ECO:0000313" key="4">
    <source>
        <dbReference type="Proteomes" id="UP000176185"/>
    </source>
</evidence>
<dbReference type="STRING" id="1797243.A2943_02715"/>
<evidence type="ECO:0000256" key="1">
    <source>
        <dbReference type="SAM" id="Coils"/>
    </source>
</evidence>
<keyword evidence="1" id="KW-0175">Coiled coil</keyword>